<feature type="domain" description="Peptidase M3A/M3B catalytic" evidence="8">
    <location>
        <begin position="153"/>
        <end position="248"/>
    </location>
</feature>
<dbReference type="EMBL" id="KN734093">
    <property type="protein sequence ID" value="KIH57660.1"/>
    <property type="molecule type" value="Genomic_DNA"/>
</dbReference>
<evidence type="ECO:0000259" key="8">
    <source>
        <dbReference type="Pfam" id="PF01432"/>
    </source>
</evidence>
<evidence type="ECO:0000256" key="5">
    <source>
        <dbReference type="ARBA" id="ARBA00022833"/>
    </source>
</evidence>
<comment type="cofactor">
    <cofactor evidence="7">
        <name>Zn(2+)</name>
        <dbReference type="ChEBI" id="CHEBI:29105"/>
    </cofactor>
    <text evidence="7">Binds 1 zinc ion.</text>
</comment>
<gene>
    <name evidence="9" type="ORF">ANCDUO_12147</name>
</gene>
<dbReference type="Gene3D" id="3.40.390.10">
    <property type="entry name" value="Collagenase (Catalytic Domain)"/>
    <property type="match status" value="1"/>
</dbReference>
<comment type="similarity">
    <text evidence="1 7">Belongs to the peptidase M3 family.</text>
</comment>
<dbReference type="GO" id="GO:0004222">
    <property type="term" value="F:metalloendopeptidase activity"/>
    <property type="evidence" value="ECO:0007669"/>
    <property type="project" value="InterPro"/>
</dbReference>
<keyword evidence="4 7" id="KW-0378">Hydrolase</keyword>
<keyword evidence="5 7" id="KW-0862">Zinc</keyword>
<evidence type="ECO:0000256" key="1">
    <source>
        <dbReference type="ARBA" id="ARBA00006040"/>
    </source>
</evidence>
<organism evidence="9 10">
    <name type="scientific">Ancylostoma duodenale</name>
    <dbReference type="NCBI Taxonomy" id="51022"/>
    <lineage>
        <taxon>Eukaryota</taxon>
        <taxon>Metazoa</taxon>
        <taxon>Ecdysozoa</taxon>
        <taxon>Nematoda</taxon>
        <taxon>Chromadorea</taxon>
        <taxon>Rhabditida</taxon>
        <taxon>Rhabditina</taxon>
        <taxon>Rhabditomorpha</taxon>
        <taxon>Strongyloidea</taxon>
        <taxon>Ancylostomatidae</taxon>
        <taxon>Ancylostomatinae</taxon>
        <taxon>Ancylostoma</taxon>
    </lineage>
</organism>
<keyword evidence="6 7" id="KW-0482">Metalloprotease</keyword>
<dbReference type="SUPFAM" id="SSF55486">
    <property type="entry name" value="Metalloproteases ('zincins'), catalytic domain"/>
    <property type="match status" value="1"/>
</dbReference>
<dbReference type="PANTHER" id="PTHR11804">
    <property type="entry name" value="PROTEASE M3 THIMET OLIGOPEPTIDASE-RELATED"/>
    <property type="match status" value="1"/>
</dbReference>
<evidence type="ECO:0000256" key="2">
    <source>
        <dbReference type="ARBA" id="ARBA00022670"/>
    </source>
</evidence>
<dbReference type="InterPro" id="IPR024079">
    <property type="entry name" value="MetalloPept_cat_dom_sf"/>
</dbReference>
<evidence type="ECO:0000256" key="7">
    <source>
        <dbReference type="RuleBase" id="RU003435"/>
    </source>
</evidence>
<protein>
    <recommendedName>
        <fullName evidence="8">Peptidase M3A/M3B catalytic domain-containing protein</fullName>
    </recommendedName>
</protein>
<dbReference type="GO" id="GO:0006518">
    <property type="term" value="P:peptide metabolic process"/>
    <property type="evidence" value="ECO:0007669"/>
    <property type="project" value="TreeGrafter"/>
</dbReference>
<evidence type="ECO:0000313" key="10">
    <source>
        <dbReference type="Proteomes" id="UP000054047"/>
    </source>
</evidence>
<dbReference type="GO" id="GO:0005739">
    <property type="term" value="C:mitochondrion"/>
    <property type="evidence" value="ECO:0007669"/>
    <property type="project" value="TreeGrafter"/>
</dbReference>
<keyword evidence="2 7" id="KW-0645">Protease</keyword>
<sequence>MTLTKRTIDLFLNEFEMSGVHLPDDKRAEFVRLSGEIFNASAKFQAGCDREVVISRALKKQYSLPSTRIRSPSSNCIEPKKRKFIYTTFYRHNDEQEQELRKLVCYRDELAKLTGYTSYAHRAQDNALLGTYENAHDFLWGVIQERAYGTAHYREANKFLTLGNILTGFANLVNKLYGVRLEEQPIERGEMWHGHIIKLGVFDATDRFLGTVYLDIDRRTMKAVGDCHFTVRCSKELETISLASIYVFKQQYCHVKLNTVVQRLEFFSFKMEAGKLL</sequence>
<dbReference type="Proteomes" id="UP000054047">
    <property type="component" value="Unassembled WGS sequence"/>
</dbReference>
<dbReference type="AlphaFoldDB" id="A0A0C2G9M1"/>
<dbReference type="PANTHER" id="PTHR11804:SF79">
    <property type="entry name" value="MITOCHONDRIAL INTERMEDIATE PEPTIDASE"/>
    <property type="match status" value="1"/>
</dbReference>
<keyword evidence="10" id="KW-1185">Reference proteome</keyword>
<dbReference type="InterPro" id="IPR001567">
    <property type="entry name" value="Pept_M3A_M3B_dom"/>
</dbReference>
<proteinExistence type="inferred from homology"/>
<dbReference type="GO" id="GO:0006627">
    <property type="term" value="P:protein processing involved in protein targeting to mitochondrion"/>
    <property type="evidence" value="ECO:0007669"/>
    <property type="project" value="TreeGrafter"/>
</dbReference>
<dbReference type="Gene3D" id="1.10.1370.10">
    <property type="entry name" value="Neurolysin, domain 3"/>
    <property type="match status" value="1"/>
</dbReference>
<name>A0A0C2G9M1_9BILA</name>
<evidence type="ECO:0000256" key="3">
    <source>
        <dbReference type="ARBA" id="ARBA00022723"/>
    </source>
</evidence>
<dbReference type="InterPro" id="IPR024077">
    <property type="entry name" value="Neurolysin/TOP_dom2"/>
</dbReference>
<dbReference type="Pfam" id="PF01432">
    <property type="entry name" value="Peptidase_M3"/>
    <property type="match status" value="1"/>
</dbReference>
<dbReference type="OrthoDB" id="17530at2759"/>
<dbReference type="InterPro" id="IPR045090">
    <property type="entry name" value="Pept_M3A_M3B"/>
</dbReference>
<accession>A0A0C2G9M1</accession>
<keyword evidence="3 7" id="KW-0479">Metal-binding</keyword>
<dbReference type="GO" id="GO:0046872">
    <property type="term" value="F:metal ion binding"/>
    <property type="evidence" value="ECO:0007669"/>
    <property type="project" value="UniProtKB-UniRule"/>
</dbReference>
<evidence type="ECO:0000313" key="9">
    <source>
        <dbReference type="EMBL" id="KIH57660.1"/>
    </source>
</evidence>
<evidence type="ECO:0000256" key="6">
    <source>
        <dbReference type="ARBA" id="ARBA00023049"/>
    </source>
</evidence>
<evidence type="ECO:0000256" key="4">
    <source>
        <dbReference type="ARBA" id="ARBA00022801"/>
    </source>
</evidence>
<reference evidence="9 10" key="1">
    <citation type="submission" date="2013-12" db="EMBL/GenBank/DDBJ databases">
        <title>Draft genome of the parsitic nematode Ancylostoma duodenale.</title>
        <authorList>
            <person name="Mitreva M."/>
        </authorList>
    </citation>
    <scope>NUCLEOTIDE SEQUENCE [LARGE SCALE GENOMIC DNA]</scope>
    <source>
        <strain evidence="9 10">Zhejiang</strain>
    </source>
</reference>